<dbReference type="Proteomes" id="UP000325577">
    <property type="component" value="Linkage Group LG2"/>
</dbReference>
<proteinExistence type="predicted"/>
<dbReference type="OrthoDB" id="642536at2759"/>
<dbReference type="Pfam" id="PF03478">
    <property type="entry name" value="Beta-prop_KIB1-4"/>
    <property type="match status" value="1"/>
</dbReference>
<dbReference type="EMBL" id="CM018043">
    <property type="protein sequence ID" value="KAA8531699.1"/>
    <property type="molecule type" value="Genomic_DNA"/>
</dbReference>
<evidence type="ECO:0000313" key="3">
    <source>
        <dbReference type="Proteomes" id="UP000325577"/>
    </source>
</evidence>
<dbReference type="PANTHER" id="PTHR44259:SF15">
    <property type="entry name" value="F-BOX PROTEIN KIB2-RELATED"/>
    <property type="match status" value="1"/>
</dbReference>
<organism evidence="2 3">
    <name type="scientific">Nyssa sinensis</name>
    <dbReference type="NCBI Taxonomy" id="561372"/>
    <lineage>
        <taxon>Eukaryota</taxon>
        <taxon>Viridiplantae</taxon>
        <taxon>Streptophyta</taxon>
        <taxon>Embryophyta</taxon>
        <taxon>Tracheophyta</taxon>
        <taxon>Spermatophyta</taxon>
        <taxon>Magnoliopsida</taxon>
        <taxon>eudicotyledons</taxon>
        <taxon>Gunneridae</taxon>
        <taxon>Pentapetalae</taxon>
        <taxon>asterids</taxon>
        <taxon>Cornales</taxon>
        <taxon>Nyssaceae</taxon>
        <taxon>Nyssa</taxon>
    </lineage>
</organism>
<sequence length="355" mass="40174">MADLQKTVLVMLPSEEEDKESVCLFNLEAKRVQSAKEFINSRFVGSSHGWLGILDETADPYLFNPLSETRIQLPTKETFPHILGVSEKRVGDSDDFVVKYIYGGSCVCRLMTAKELQYNLVSKAILNADPSSSSSKNNYVVVVIYSPESKLAFCNQGDNAWKAELNAKYPPYGDIMCNNNQLFALSESGLIEVWDIDSTCPVKTMEIQPSFPSKMAETWRSLRDLYSSRWYLVESSGDLLLVSRHVGEFVRDDNTPVYEADLLIDEDESLSDRVLFLGANHSMSLSAVDFPECKKNSIYFTDDYWERMNEDYSYGGHDLGVFNLGDASVEPIYEFDTRKIEPPPVWIVPSPFGRE</sequence>
<reference evidence="2 3" key="1">
    <citation type="submission" date="2019-09" db="EMBL/GenBank/DDBJ databases">
        <title>A chromosome-level genome assembly of the Chinese tupelo Nyssa sinensis.</title>
        <authorList>
            <person name="Yang X."/>
            <person name="Kang M."/>
            <person name="Yang Y."/>
            <person name="Xiong H."/>
            <person name="Wang M."/>
            <person name="Zhang Z."/>
            <person name="Wang Z."/>
            <person name="Wu H."/>
            <person name="Ma T."/>
            <person name="Liu J."/>
            <person name="Xi Z."/>
        </authorList>
    </citation>
    <scope>NUCLEOTIDE SEQUENCE [LARGE SCALE GENOMIC DNA]</scope>
    <source>
        <strain evidence="2">J267</strain>
        <tissue evidence="2">Leaf</tissue>
    </source>
</reference>
<dbReference type="InterPro" id="IPR050942">
    <property type="entry name" value="F-box_BR-signaling"/>
</dbReference>
<dbReference type="InterPro" id="IPR005174">
    <property type="entry name" value="KIB1-4_b-propeller"/>
</dbReference>
<evidence type="ECO:0000259" key="1">
    <source>
        <dbReference type="Pfam" id="PF03478"/>
    </source>
</evidence>
<name>A0A5J5AN89_9ASTE</name>
<evidence type="ECO:0000313" key="2">
    <source>
        <dbReference type="EMBL" id="KAA8531699.1"/>
    </source>
</evidence>
<keyword evidence="3" id="KW-1185">Reference proteome</keyword>
<dbReference type="AlphaFoldDB" id="A0A5J5AN89"/>
<dbReference type="PANTHER" id="PTHR44259">
    <property type="entry name" value="OS07G0183000 PROTEIN-RELATED"/>
    <property type="match status" value="1"/>
</dbReference>
<protein>
    <recommendedName>
        <fullName evidence="1">KIB1-4 beta-propeller domain-containing protein</fullName>
    </recommendedName>
</protein>
<accession>A0A5J5AN89</accession>
<gene>
    <name evidence="2" type="ORF">F0562_006584</name>
</gene>
<feature type="domain" description="KIB1-4 beta-propeller" evidence="1">
    <location>
        <begin position="25"/>
        <end position="323"/>
    </location>
</feature>